<comment type="caution">
    <text evidence="1">The sequence shown here is derived from an EMBL/GenBank/DDBJ whole genome shotgun (WGS) entry which is preliminary data.</text>
</comment>
<keyword evidence="2" id="KW-1185">Reference proteome</keyword>
<name>A0ACC2MB78_PERAE</name>
<evidence type="ECO:0000313" key="1">
    <source>
        <dbReference type="EMBL" id="KAJ8642969.1"/>
    </source>
</evidence>
<dbReference type="Proteomes" id="UP001234297">
    <property type="component" value="Chromosome 2"/>
</dbReference>
<proteinExistence type="predicted"/>
<sequence>MDFFGALWALLVGDGGGGAAAAGVVHVVAGRARGLDFVVVVVVVKRRSGGIRIRIRLEVEVRSGIGVRVNDWRRGGRRLDEFGAAGFYGRSWIRIAFSLSGERKERGRWSHSALVQVEKIAADATDFREWRYARWD</sequence>
<protein>
    <submittedName>
        <fullName evidence="1">Uncharacterized protein</fullName>
    </submittedName>
</protein>
<evidence type="ECO:0000313" key="2">
    <source>
        <dbReference type="Proteomes" id="UP001234297"/>
    </source>
</evidence>
<organism evidence="1 2">
    <name type="scientific">Persea americana</name>
    <name type="common">Avocado</name>
    <dbReference type="NCBI Taxonomy" id="3435"/>
    <lineage>
        <taxon>Eukaryota</taxon>
        <taxon>Viridiplantae</taxon>
        <taxon>Streptophyta</taxon>
        <taxon>Embryophyta</taxon>
        <taxon>Tracheophyta</taxon>
        <taxon>Spermatophyta</taxon>
        <taxon>Magnoliopsida</taxon>
        <taxon>Magnoliidae</taxon>
        <taxon>Laurales</taxon>
        <taxon>Lauraceae</taxon>
        <taxon>Persea</taxon>
    </lineage>
</organism>
<accession>A0ACC2MB78</accession>
<dbReference type="EMBL" id="CM056810">
    <property type="protein sequence ID" value="KAJ8642969.1"/>
    <property type="molecule type" value="Genomic_DNA"/>
</dbReference>
<reference evidence="1 2" key="1">
    <citation type="journal article" date="2022" name="Hortic Res">
        <title>A haplotype resolved chromosomal level avocado genome allows analysis of novel avocado genes.</title>
        <authorList>
            <person name="Nath O."/>
            <person name="Fletcher S.J."/>
            <person name="Hayward A."/>
            <person name="Shaw L.M."/>
            <person name="Masouleh A.K."/>
            <person name="Furtado A."/>
            <person name="Henry R.J."/>
            <person name="Mitter N."/>
        </authorList>
    </citation>
    <scope>NUCLEOTIDE SEQUENCE [LARGE SCALE GENOMIC DNA]</scope>
    <source>
        <strain evidence="2">cv. Hass</strain>
    </source>
</reference>
<gene>
    <name evidence="1" type="ORF">MRB53_004717</name>
</gene>